<gene>
    <name evidence="1" type="ORF">IAG43_13170</name>
</gene>
<evidence type="ECO:0000313" key="1">
    <source>
        <dbReference type="EMBL" id="QNP63787.1"/>
    </source>
</evidence>
<organism evidence="1 2">
    <name type="scientific">Streptomyces genisteinicus</name>
    <dbReference type="NCBI Taxonomy" id="2768068"/>
    <lineage>
        <taxon>Bacteria</taxon>
        <taxon>Bacillati</taxon>
        <taxon>Actinomycetota</taxon>
        <taxon>Actinomycetes</taxon>
        <taxon>Kitasatosporales</taxon>
        <taxon>Streptomycetaceae</taxon>
        <taxon>Streptomyces</taxon>
    </lineage>
</organism>
<accession>A0A7H0HTC1</accession>
<name>A0A7H0HTC1_9ACTN</name>
<dbReference type="RefSeq" id="WP_187740944.1">
    <property type="nucleotide sequence ID" value="NZ_CP060825.1"/>
</dbReference>
<evidence type="ECO:0000313" key="2">
    <source>
        <dbReference type="Proteomes" id="UP000516230"/>
    </source>
</evidence>
<sequence length="70" mass="7355">MTSLPLPRRLGVTRFSTALYRSPSCRIGTHLTCTTSSAAVATPDLPVVFETCACTCHSAAARSAQTEEGP</sequence>
<dbReference type="EMBL" id="CP060825">
    <property type="protein sequence ID" value="QNP63787.1"/>
    <property type="molecule type" value="Genomic_DNA"/>
</dbReference>
<proteinExistence type="predicted"/>
<reference evidence="1 2" key="1">
    <citation type="submission" date="2020-08" db="EMBL/GenBank/DDBJ databases">
        <title>A novel species.</title>
        <authorList>
            <person name="Gao J."/>
        </authorList>
    </citation>
    <scope>NUCLEOTIDE SEQUENCE [LARGE SCALE GENOMIC DNA]</scope>
    <source>
        <strain evidence="1 2">CRPJ-33</strain>
    </source>
</reference>
<keyword evidence="2" id="KW-1185">Reference proteome</keyword>
<protein>
    <submittedName>
        <fullName evidence="1">Uncharacterized protein</fullName>
    </submittedName>
</protein>
<dbReference type="KEGG" id="sgj:IAG43_13170"/>
<dbReference type="Proteomes" id="UP000516230">
    <property type="component" value="Chromosome"/>
</dbReference>
<dbReference type="AlphaFoldDB" id="A0A7H0HTC1"/>